<dbReference type="OrthoDB" id="6430357at2759"/>
<evidence type="ECO:0008006" key="3">
    <source>
        <dbReference type="Google" id="ProtNLM"/>
    </source>
</evidence>
<dbReference type="PANTHER" id="PTHR47331">
    <property type="entry name" value="PHD-TYPE DOMAIN-CONTAINING PROTEIN"/>
    <property type="match status" value="1"/>
</dbReference>
<sequence length="139" mass="16013">MLAPEACPPRIFRLLPMVGGPYLVSSPEAEWPKQPVLKDSDQYVLKEEKSFAFRISDLTSEAFIAALKRFCSRRGTLKDIHSDNGTTFIGAKKKPRDLFKFISKINLDENVRFFLSHMKIEWHIIPPLSPHLEDSRKLE</sequence>
<dbReference type="InterPro" id="IPR036397">
    <property type="entry name" value="RNaseH_sf"/>
</dbReference>
<keyword evidence="2" id="KW-1185">Reference proteome</keyword>
<dbReference type="InterPro" id="IPR012337">
    <property type="entry name" value="RNaseH-like_sf"/>
</dbReference>
<dbReference type="Proteomes" id="UP000499080">
    <property type="component" value="Unassembled WGS sequence"/>
</dbReference>
<dbReference type="GO" id="GO:0003676">
    <property type="term" value="F:nucleic acid binding"/>
    <property type="evidence" value="ECO:0007669"/>
    <property type="project" value="InterPro"/>
</dbReference>
<gene>
    <name evidence="1" type="ORF">AVEN_249976_1</name>
</gene>
<dbReference type="PANTHER" id="PTHR47331:SF1">
    <property type="entry name" value="GAG-LIKE PROTEIN"/>
    <property type="match status" value="1"/>
</dbReference>
<protein>
    <recommendedName>
        <fullName evidence="3">Integrase catalytic domain-containing protein</fullName>
    </recommendedName>
</protein>
<proteinExistence type="predicted"/>
<evidence type="ECO:0000313" key="1">
    <source>
        <dbReference type="EMBL" id="GBM63889.1"/>
    </source>
</evidence>
<evidence type="ECO:0000313" key="2">
    <source>
        <dbReference type="Proteomes" id="UP000499080"/>
    </source>
</evidence>
<dbReference type="Gene3D" id="3.30.420.10">
    <property type="entry name" value="Ribonuclease H-like superfamily/Ribonuclease H"/>
    <property type="match status" value="1"/>
</dbReference>
<organism evidence="1 2">
    <name type="scientific">Araneus ventricosus</name>
    <name type="common">Orbweaver spider</name>
    <name type="synonym">Epeira ventricosa</name>
    <dbReference type="NCBI Taxonomy" id="182803"/>
    <lineage>
        <taxon>Eukaryota</taxon>
        <taxon>Metazoa</taxon>
        <taxon>Ecdysozoa</taxon>
        <taxon>Arthropoda</taxon>
        <taxon>Chelicerata</taxon>
        <taxon>Arachnida</taxon>
        <taxon>Araneae</taxon>
        <taxon>Araneomorphae</taxon>
        <taxon>Entelegynae</taxon>
        <taxon>Araneoidea</taxon>
        <taxon>Araneidae</taxon>
        <taxon>Araneus</taxon>
    </lineage>
</organism>
<dbReference type="SUPFAM" id="SSF53098">
    <property type="entry name" value="Ribonuclease H-like"/>
    <property type="match status" value="1"/>
</dbReference>
<comment type="caution">
    <text evidence="1">The sequence shown here is derived from an EMBL/GenBank/DDBJ whole genome shotgun (WGS) entry which is preliminary data.</text>
</comment>
<accession>A0A4Y2HF44</accession>
<name>A0A4Y2HF44_ARAVE</name>
<reference evidence="1 2" key="1">
    <citation type="journal article" date="2019" name="Sci. Rep.">
        <title>Orb-weaving spider Araneus ventricosus genome elucidates the spidroin gene catalogue.</title>
        <authorList>
            <person name="Kono N."/>
            <person name="Nakamura H."/>
            <person name="Ohtoshi R."/>
            <person name="Moran D.A.P."/>
            <person name="Shinohara A."/>
            <person name="Yoshida Y."/>
            <person name="Fujiwara M."/>
            <person name="Mori M."/>
            <person name="Tomita M."/>
            <person name="Arakawa K."/>
        </authorList>
    </citation>
    <scope>NUCLEOTIDE SEQUENCE [LARGE SCALE GENOMIC DNA]</scope>
</reference>
<dbReference type="AlphaFoldDB" id="A0A4Y2HF44"/>
<dbReference type="EMBL" id="BGPR01001896">
    <property type="protein sequence ID" value="GBM63889.1"/>
    <property type="molecule type" value="Genomic_DNA"/>
</dbReference>